<keyword evidence="3" id="KW-1185">Reference proteome</keyword>
<feature type="signal peptide" evidence="1">
    <location>
        <begin position="1"/>
        <end position="19"/>
    </location>
</feature>
<accession>A0A2U0I2G3</accession>
<evidence type="ECO:0000256" key="1">
    <source>
        <dbReference type="SAM" id="SignalP"/>
    </source>
</evidence>
<sequence length="179" mass="19444">MKHSTLLLFFLFFSFLATAQVGINTTTPNAHSALDIQATDAGVLIPRLTQGQRTAMVAVQGMLVYETTANAFFYNDGTQWIELASLASVNRTQQAGSFDVGSTSTGWQYYKIVFATPFTTIPIINLTFREGSGTDNSGSYSAEHIKVAKASTTGFTVGIYDNANTNDVFIDWIATEPTQ</sequence>
<evidence type="ECO:0000313" key="2">
    <source>
        <dbReference type="EMBL" id="PVW15293.1"/>
    </source>
</evidence>
<dbReference type="Proteomes" id="UP000245962">
    <property type="component" value="Unassembled WGS sequence"/>
</dbReference>
<reference evidence="2 3" key="1">
    <citation type="submission" date="2018-04" db="EMBL/GenBank/DDBJ databases">
        <title>Marixanthomonas spongiae HN-E44 sp. nov., isolated from a marine sponge.</title>
        <authorList>
            <person name="Luo L."/>
            <person name="Zhuang L."/>
        </authorList>
    </citation>
    <scope>NUCLEOTIDE SEQUENCE [LARGE SCALE GENOMIC DNA]</scope>
    <source>
        <strain evidence="2 3">HN-E44</strain>
    </source>
</reference>
<organism evidence="2 3">
    <name type="scientific">Marixanthomonas spongiae</name>
    <dbReference type="NCBI Taxonomy" id="2174845"/>
    <lineage>
        <taxon>Bacteria</taxon>
        <taxon>Pseudomonadati</taxon>
        <taxon>Bacteroidota</taxon>
        <taxon>Flavobacteriia</taxon>
        <taxon>Flavobacteriales</taxon>
        <taxon>Flavobacteriaceae</taxon>
        <taxon>Marixanthomonas</taxon>
    </lineage>
</organism>
<keyword evidence="1" id="KW-0732">Signal</keyword>
<proteinExistence type="predicted"/>
<feature type="chain" id="PRO_5015512987" description="H-type lectin domain-containing protein" evidence="1">
    <location>
        <begin position="20"/>
        <end position="179"/>
    </location>
</feature>
<dbReference type="EMBL" id="QEHR01000004">
    <property type="protein sequence ID" value="PVW15293.1"/>
    <property type="molecule type" value="Genomic_DNA"/>
</dbReference>
<evidence type="ECO:0008006" key="4">
    <source>
        <dbReference type="Google" id="ProtNLM"/>
    </source>
</evidence>
<name>A0A2U0I2G3_9FLAO</name>
<dbReference type="Gene3D" id="2.60.40.2080">
    <property type="match status" value="1"/>
</dbReference>
<dbReference type="OrthoDB" id="1233056at2"/>
<evidence type="ECO:0000313" key="3">
    <source>
        <dbReference type="Proteomes" id="UP000245962"/>
    </source>
</evidence>
<protein>
    <recommendedName>
        <fullName evidence="4">H-type lectin domain-containing protein</fullName>
    </recommendedName>
</protein>
<dbReference type="RefSeq" id="WP_116694186.1">
    <property type="nucleotide sequence ID" value="NZ_QEHR01000004.1"/>
</dbReference>
<dbReference type="InterPro" id="IPR037221">
    <property type="entry name" value="H-type_lectin_dom_sf"/>
</dbReference>
<dbReference type="AlphaFoldDB" id="A0A2U0I2G3"/>
<comment type="caution">
    <text evidence="2">The sequence shown here is derived from an EMBL/GenBank/DDBJ whole genome shotgun (WGS) entry which is preliminary data.</text>
</comment>
<gene>
    <name evidence="2" type="ORF">DDV96_07795</name>
</gene>
<dbReference type="SUPFAM" id="SSF141086">
    <property type="entry name" value="Agglutinin HPA-like"/>
    <property type="match status" value="1"/>
</dbReference>